<dbReference type="AlphaFoldDB" id="F0X739"/>
<dbReference type="GeneID" id="25980212"/>
<organism evidence="3">
    <name type="scientific">Grosmannia clavigera (strain kw1407 / UAMH 11150)</name>
    <name type="common">Blue stain fungus</name>
    <name type="synonym">Graphiocladiella clavigera</name>
    <dbReference type="NCBI Taxonomy" id="655863"/>
    <lineage>
        <taxon>Eukaryota</taxon>
        <taxon>Fungi</taxon>
        <taxon>Dikarya</taxon>
        <taxon>Ascomycota</taxon>
        <taxon>Pezizomycotina</taxon>
        <taxon>Sordariomycetes</taxon>
        <taxon>Sordariomycetidae</taxon>
        <taxon>Ophiostomatales</taxon>
        <taxon>Ophiostomataceae</taxon>
        <taxon>Leptographium</taxon>
    </lineage>
</organism>
<dbReference type="EMBL" id="GL629729">
    <property type="protein sequence ID" value="EFX06424.1"/>
    <property type="molecule type" value="Genomic_DNA"/>
</dbReference>
<dbReference type="STRING" id="655863.F0X739"/>
<sequence>MTPEEMSILGELDAADLENKGLLGPGTTTGSRRIHKRLLNSSGEDEYHDISLQINLESPDATNAFATIPVSLISHDSLVYLGFSAAKSDEIWSQWTDWPSEGPSREIDPDNGGLQVTFIDFVRCRLRNYEDTYEDNDDQWCQCLSLCGMSKAVQDAIMDPQFKRIRLTNSCIFWIRDTIVMRYAGLEDIQRASRQREIDLIRVRDCQDGSGSGRGAQSRNGRDGSPQPDDHQQATPWVPHVLWNSATMMEVRNNYGHIVLFKDVVHAQVAGLFDDSGKVQRIEKLLSHSPSDFSAARSLFYFTPDHREAEYRCAYAKRRANCESVVMVCLTIPQTAIDKLRRPKLQRLYWPSPEWKQVVWRSKTVRSLPSALRKYRDALLIIGSVANGTQRKFENMKSWADVADDAVCCDVSSGDPTVQYVFSSEEEGCKFLKKYGKLEVFPFAAAELQKFLKRNP</sequence>
<evidence type="ECO:0000313" key="2">
    <source>
        <dbReference type="EMBL" id="EFX06424.1"/>
    </source>
</evidence>
<dbReference type="HOGENOM" id="CLU_049785_0_0_1"/>
<evidence type="ECO:0000256" key="1">
    <source>
        <dbReference type="SAM" id="MobiDB-lite"/>
    </source>
</evidence>
<dbReference type="OrthoDB" id="5429780at2759"/>
<accession>F0X739</accession>
<feature type="region of interest" description="Disordered" evidence="1">
    <location>
        <begin position="206"/>
        <end position="235"/>
    </location>
</feature>
<proteinExistence type="predicted"/>
<name>F0X739_GROCL</name>
<protein>
    <submittedName>
        <fullName evidence="2">Uncharacterized protein</fullName>
    </submittedName>
</protein>
<keyword evidence="3" id="KW-1185">Reference proteome</keyword>
<dbReference type="RefSeq" id="XP_014175906.1">
    <property type="nucleotide sequence ID" value="XM_014320431.1"/>
</dbReference>
<gene>
    <name evidence="2" type="ORF">CMQ_6745</name>
</gene>
<reference evidence="2 3" key="1">
    <citation type="journal article" date="2011" name="Proc. Natl. Acad. Sci. U.S.A.">
        <title>Genome and transcriptome analyses of the mountain pine beetle-fungal symbiont Grosmannia clavigera, a lodgepole pine pathogen.</title>
        <authorList>
            <person name="DiGuistini S."/>
            <person name="Wang Y."/>
            <person name="Liao N.Y."/>
            <person name="Taylor G."/>
            <person name="Tanguay P."/>
            <person name="Feau N."/>
            <person name="Henrissat B."/>
            <person name="Chan S.K."/>
            <person name="Hesse-Orce U."/>
            <person name="Alamouti S.M."/>
            <person name="Tsui C.K.M."/>
            <person name="Docking R.T."/>
            <person name="Levasseur A."/>
            <person name="Haridas S."/>
            <person name="Robertson G."/>
            <person name="Birol I."/>
            <person name="Holt R.A."/>
            <person name="Marra M.A."/>
            <person name="Hamelin R.C."/>
            <person name="Hirst M."/>
            <person name="Jones S.J.M."/>
            <person name="Bohlmann J."/>
            <person name="Breuil C."/>
        </authorList>
    </citation>
    <scope>NUCLEOTIDE SEQUENCE [LARGE SCALE GENOMIC DNA]</scope>
    <source>
        <strain evidence="3">kw1407 / UAMH 11150</strain>
    </source>
</reference>
<dbReference type="Proteomes" id="UP000007796">
    <property type="component" value="Unassembled WGS sequence"/>
</dbReference>
<dbReference type="eggNOG" id="ENOG502SPYJ">
    <property type="taxonomic scope" value="Eukaryota"/>
</dbReference>
<dbReference type="InParanoid" id="F0X739"/>
<evidence type="ECO:0000313" key="3">
    <source>
        <dbReference type="Proteomes" id="UP000007796"/>
    </source>
</evidence>